<evidence type="ECO:0000313" key="3">
    <source>
        <dbReference type="Proteomes" id="UP001482620"/>
    </source>
</evidence>
<accession>A0ABV0TYY4</accession>
<evidence type="ECO:0000256" key="1">
    <source>
        <dbReference type="SAM" id="Phobius"/>
    </source>
</evidence>
<keyword evidence="3" id="KW-1185">Reference proteome</keyword>
<evidence type="ECO:0000313" key="2">
    <source>
        <dbReference type="EMBL" id="MEQ2238006.1"/>
    </source>
</evidence>
<name>A0ABV0TYY4_9TELE</name>
<comment type="caution">
    <text evidence="2">The sequence shown here is derived from an EMBL/GenBank/DDBJ whole genome shotgun (WGS) entry which is preliminary data.</text>
</comment>
<reference evidence="2 3" key="1">
    <citation type="submission" date="2021-06" db="EMBL/GenBank/DDBJ databases">
        <authorList>
            <person name="Palmer J.M."/>
        </authorList>
    </citation>
    <scope>NUCLEOTIDE SEQUENCE [LARGE SCALE GENOMIC DNA]</scope>
    <source>
        <strain evidence="3">if_2019</strain>
        <tissue evidence="2">Muscle</tissue>
    </source>
</reference>
<keyword evidence="1" id="KW-1133">Transmembrane helix</keyword>
<dbReference type="Proteomes" id="UP001482620">
    <property type="component" value="Unassembled WGS sequence"/>
</dbReference>
<feature type="transmembrane region" description="Helical" evidence="1">
    <location>
        <begin position="20"/>
        <end position="39"/>
    </location>
</feature>
<sequence>MLDKKAWLSVYTLTYTKDFLLGQAVFMDLALCAVIKLCWNRKGTSQNCSHKDSNFEFSKMPWYAEELRVPITGTKGMTPTPKKQVQTIYLNAIRQSSPDNCKIQPHPLVCQMERHPSSLQRTHLHWFRVQR</sequence>
<keyword evidence="1" id="KW-0812">Transmembrane</keyword>
<gene>
    <name evidence="2" type="ORF">ILYODFUR_028926</name>
</gene>
<proteinExistence type="predicted"/>
<dbReference type="EMBL" id="JAHRIQ010050376">
    <property type="protein sequence ID" value="MEQ2238006.1"/>
    <property type="molecule type" value="Genomic_DNA"/>
</dbReference>
<keyword evidence="1" id="KW-0472">Membrane</keyword>
<protein>
    <submittedName>
        <fullName evidence="2">Uncharacterized protein</fullName>
    </submittedName>
</protein>
<organism evidence="2 3">
    <name type="scientific">Ilyodon furcidens</name>
    <name type="common">goldbreast splitfin</name>
    <dbReference type="NCBI Taxonomy" id="33524"/>
    <lineage>
        <taxon>Eukaryota</taxon>
        <taxon>Metazoa</taxon>
        <taxon>Chordata</taxon>
        <taxon>Craniata</taxon>
        <taxon>Vertebrata</taxon>
        <taxon>Euteleostomi</taxon>
        <taxon>Actinopterygii</taxon>
        <taxon>Neopterygii</taxon>
        <taxon>Teleostei</taxon>
        <taxon>Neoteleostei</taxon>
        <taxon>Acanthomorphata</taxon>
        <taxon>Ovalentaria</taxon>
        <taxon>Atherinomorphae</taxon>
        <taxon>Cyprinodontiformes</taxon>
        <taxon>Goodeidae</taxon>
        <taxon>Ilyodon</taxon>
    </lineage>
</organism>